<dbReference type="EnsemblPlants" id="ONIVA10G17150.1">
    <property type="protein sequence ID" value="ONIVA10G17150.1"/>
    <property type="gene ID" value="ONIVA10G17150"/>
</dbReference>
<dbReference type="Proteomes" id="UP000006591">
    <property type="component" value="Chromosome 10"/>
</dbReference>
<evidence type="ECO:0000313" key="2">
    <source>
        <dbReference type="EnsemblPlants" id="ONIVA10G17150.1"/>
    </source>
</evidence>
<feature type="compositionally biased region" description="Basic and acidic residues" evidence="1">
    <location>
        <begin position="189"/>
        <end position="207"/>
    </location>
</feature>
<dbReference type="Gramene" id="ONIVA10G17150.1">
    <property type="protein sequence ID" value="ONIVA10G17150.1"/>
    <property type="gene ID" value="ONIVA10G17150"/>
</dbReference>
<proteinExistence type="predicted"/>
<protein>
    <submittedName>
        <fullName evidence="2">Uncharacterized protein</fullName>
    </submittedName>
</protein>
<evidence type="ECO:0000256" key="1">
    <source>
        <dbReference type="SAM" id="MobiDB-lite"/>
    </source>
</evidence>
<feature type="region of interest" description="Disordered" evidence="1">
    <location>
        <begin position="45"/>
        <end position="66"/>
    </location>
</feature>
<name>A0A0E0IV06_ORYNI</name>
<evidence type="ECO:0000313" key="3">
    <source>
        <dbReference type="Proteomes" id="UP000006591"/>
    </source>
</evidence>
<reference evidence="2" key="2">
    <citation type="submission" date="2018-04" db="EMBL/GenBank/DDBJ databases">
        <title>OnivRS2 (Oryza nivara Reference Sequence Version 2).</title>
        <authorList>
            <person name="Zhang J."/>
            <person name="Kudrna D."/>
            <person name="Lee S."/>
            <person name="Talag J."/>
            <person name="Rajasekar S."/>
            <person name="Welchert J."/>
            <person name="Hsing Y.-I."/>
            <person name="Wing R.A."/>
        </authorList>
    </citation>
    <scope>NUCLEOTIDE SEQUENCE [LARGE SCALE GENOMIC DNA]</scope>
</reference>
<feature type="compositionally biased region" description="Basic and acidic residues" evidence="1">
    <location>
        <begin position="151"/>
        <end position="170"/>
    </location>
</feature>
<feature type="region of interest" description="Disordered" evidence="1">
    <location>
        <begin position="136"/>
        <end position="210"/>
    </location>
</feature>
<accession>A0A0E0IV06</accession>
<organism evidence="2">
    <name type="scientific">Oryza nivara</name>
    <name type="common">Indian wild rice</name>
    <name type="synonym">Oryza sativa f. spontanea</name>
    <dbReference type="NCBI Taxonomy" id="4536"/>
    <lineage>
        <taxon>Eukaryota</taxon>
        <taxon>Viridiplantae</taxon>
        <taxon>Streptophyta</taxon>
        <taxon>Embryophyta</taxon>
        <taxon>Tracheophyta</taxon>
        <taxon>Spermatophyta</taxon>
        <taxon>Magnoliopsida</taxon>
        <taxon>Liliopsida</taxon>
        <taxon>Poales</taxon>
        <taxon>Poaceae</taxon>
        <taxon>BOP clade</taxon>
        <taxon>Oryzoideae</taxon>
        <taxon>Oryzeae</taxon>
        <taxon>Oryzinae</taxon>
        <taxon>Oryza</taxon>
    </lineage>
</organism>
<feature type="compositionally biased region" description="Basic and acidic residues" evidence="1">
    <location>
        <begin position="45"/>
        <end position="60"/>
    </location>
</feature>
<dbReference type="AlphaFoldDB" id="A0A0E0IV06"/>
<reference evidence="2" key="1">
    <citation type="submission" date="2015-04" db="UniProtKB">
        <authorList>
            <consortium name="EnsemblPlants"/>
        </authorList>
    </citation>
    <scope>IDENTIFICATION</scope>
    <source>
        <strain evidence="2">SL10</strain>
    </source>
</reference>
<dbReference type="HOGENOM" id="CLU_1002506_0_0_1"/>
<keyword evidence="3" id="KW-1185">Reference proteome</keyword>
<sequence>MKSSFCRRRTARPRWTRPRKRCLEEIVLRGADGAHRGLVEPLAEAHEHEEAEHGVPEHLQHARRRRRVRARVRELVDEHAANPGARGREEADARRVRRLDDEVAAEEAPHGAVAGARDGVPALAEQRVRDVRGAIGERGAAPHQGGVRDAAVGHEDGEAGAHAQRHDGAVPRDQSPQERLQVRRGGVRQPHEASEHGHGERARRDADAVLPLNGAMLREEGEEERDEEDDEEQEPLCCIDGHGDGVVSSLAFRKLIISSASSVVVKDGLASLPCGSSL</sequence>